<name>A0A5D0QQL0_9FLAO</name>
<gene>
    <name evidence="2" type="ORF">ES675_15825</name>
</gene>
<dbReference type="AlphaFoldDB" id="A0A5D0QQL0"/>
<dbReference type="OrthoDB" id="211220at2"/>
<dbReference type="InterPro" id="IPR006652">
    <property type="entry name" value="Kelch_1"/>
</dbReference>
<dbReference type="Gene3D" id="2.120.10.80">
    <property type="entry name" value="Kelch-type beta propeller"/>
    <property type="match status" value="2"/>
</dbReference>
<dbReference type="RefSeq" id="WP_066256652.1">
    <property type="nucleotide sequence ID" value="NZ_VSKL01000008.1"/>
</dbReference>
<protein>
    <recommendedName>
        <fullName evidence="4">Galactose oxidase</fullName>
    </recommendedName>
</protein>
<evidence type="ECO:0000313" key="3">
    <source>
        <dbReference type="Proteomes" id="UP000324358"/>
    </source>
</evidence>
<accession>A0A5D0QQL0</accession>
<dbReference type="Proteomes" id="UP000324358">
    <property type="component" value="Unassembled WGS sequence"/>
</dbReference>
<dbReference type="PANTHER" id="PTHR46461">
    <property type="entry name" value="KELCH DOMAIN-CONTAINING PROTEIN 3"/>
    <property type="match status" value="1"/>
</dbReference>
<dbReference type="SUPFAM" id="SSF50965">
    <property type="entry name" value="Galactose oxidase, central domain"/>
    <property type="match status" value="1"/>
</dbReference>
<dbReference type="Pfam" id="PF24681">
    <property type="entry name" value="Kelch_KLHDC2_KLHL20_DRC7"/>
    <property type="match status" value="1"/>
</dbReference>
<dbReference type="InterPro" id="IPR052637">
    <property type="entry name" value="KLHDC3-like"/>
</dbReference>
<evidence type="ECO:0000256" key="1">
    <source>
        <dbReference type="SAM" id="SignalP"/>
    </source>
</evidence>
<dbReference type="Pfam" id="PF01344">
    <property type="entry name" value="Kelch_1"/>
    <property type="match status" value="1"/>
</dbReference>
<dbReference type="InterPro" id="IPR011043">
    <property type="entry name" value="Gal_Oxase/kelch_b-propeller"/>
</dbReference>
<sequence length="336" mass="37091">MKRITKHLFQTFMVTLLIFNCSADDEPIDGPAPASTINLEFDLTTNQDQMGDFANNAMAVFNGKVWSFGGSNDYVAEGDSTDELWNSSNGTNWASTDTGGTLTASGRHEHTLSVFNGKMYLIGGRDNDDNLLSDIWVTDDGTTWSRLMELAPFGQVSGHSTLVLNGKMYVIGINYSTGNTKVWSSSNVTDWTEETANAFPGLKRYKAIVKNNAMYVVGGDKTTSELTNEIWRSSNGDSWSLVTQTSTTLPAIKRHTVTVFNNKAYVIGGHTASSEHTNTIYYSSDMENWFIYTDSNPLEEINSHATLVYTSDLWVFGGSRAGTAGRTGKIWRIMEF</sequence>
<feature type="signal peptide" evidence="1">
    <location>
        <begin position="1"/>
        <end position="23"/>
    </location>
</feature>
<evidence type="ECO:0008006" key="4">
    <source>
        <dbReference type="Google" id="ProtNLM"/>
    </source>
</evidence>
<dbReference type="PANTHER" id="PTHR46461:SF2">
    <property type="entry name" value="ATTRACTIN"/>
    <property type="match status" value="1"/>
</dbReference>
<keyword evidence="1" id="KW-0732">Signal</keyword>
<evidence type="ECO:0000313" key="2">
    <source>
        <dbReference type="EMBL" id="TYB70638.1"/>
    </source>
</evidence>
<comment type="caution">
    <text evidence="2">The sequence shown here is derived from an EMBL/GenBank/DDBJ whole genome shotgun (WGS) entry which is preliminary data.</text>
</comment>
<organism evidence="2 3">
    <name type="scientific">Bizionia algoritergicola</name>
    <dbReference type="NCBI Taxonomy" id="291187"/>
    <lineage>
        <taxon>Bacteria</taxon>
        <taxon>Pseudomonadati</taxon>
        <taxon>Bacteroidota</taxon>
        <taxon>Flavobacteriia</taxon>
        <taxon>Flavobacteriales</taxon>
        <taxon>Flavobacteriaceae</taxon>
        <taxon>Bizionia</taxon>
    </lineage>
</organism>
<feature type="chain" id="PRO_5023030417" description="Galactose oxidase" evidence="1">
    <location>
        <begin position="24"/>
        <end position="336"/>
    </location>
</feature>
<reference evidence="2 3" key="1">
    <citation type="submission" date="2019-08" db="EMBL/GenBank/DDBJ databases">
        <title>Genomes of Antarctic Bizionia species.</title>
        <authorList>
            <person name="Bowman J.P."/>
        </authorList>
    </citation>
    <scope>NUCLEOTIDE SEQUENCE [LARGE SCALE GENOMIC DNA]</scope>
    <source>
        <strain evidence="2 3">APA-1</strain>
    </source>
</reference>
<dbReference type="GO" id="GO:0003682">
    <property type="term" value="F:chromatin binding"/>
    <property type="evidence" value="ECO:0007669"/>
    <property type="project" value="InterPro"/>
</dbReference>
<dbReference type="InterPro" id="IPR015915">
    <property type="entry name" value="Kelch-typ_b-propeller"/>
</dbReference>
<proteinExistence type="predicted"/>
<keyword evidence="3" id="KW-1185">Reference proteome</keyword>
<dbReference type="GO" id="GO:0005737">
    <property type="term" value="C:cytoplasm"/>
    <property type="evidence" value="ECO:0007669"/>
    <property type="project" value="TreeGrafter"/>
</dbReference>
<dbReference type="EMBL" id="VSKL01000008">
    <property type="protein sequence ID" value="TYB70638.1"/>
    <property type="molecule type" value="Genomic_DNA"/>
</dbReference>